<dbReference type="AlphaFoldDB" id="A0A2A8BKH7"/>
<evidence type="ECO:0008006" key="3">
    <source>
        <dbReference type="Google" id="ProtNLM"/>
    </source>
</evidence>
<dbReference type="Proteomes" id="UP000220621">
    <property type="component" value="Unassembled WGS sequence"/>
</dbReference>
<gene>
    <name evidence="1" type="ORF">CN611_19415</name>
</gene>
<evidence type="ECO:0000313" key="2">
    <source>
        <dbReference type="Proteomes" id="UP000220621"/>
    </source>
</evidence>
<dbReference type="EMBL" id="NUDL01000068">
    <property type="protein sequence ID" value="PEM52276.1"/>
    <property type="molecule type" value="Genomic_DNA"/>
</dbReference>
<dbReference type="PROSITE" id="PS51257">
    <property type="entry name" value="PROKAR_LIPOPROTEIN"/>
    <property type="match status" value="1"/>
</dbReference>
<proteinExistence type="predicted"/>
<dbReference type="RefSeq" id="WP_098102922.1">
    <property type="nucleotide sequence ID" value="NZ_NUDL01000068.1"/>
</dbReference>
<protein>
    <recommendedName>
        <fullName evidence="3">Lipoprotein</fullName>
    </recommendedName>
</protein>
<reference evidence="1 2" key="1">
    <citation type="submission" date="2017-09" db="EMBL/GenBank/DDBJ databases">
        <title>Large-scale bioinformatics analysis of Bacillus genomes uncovers conserved roles of natural products in bacterial physiology.</title>
        <authorList>
            <consortium name="Agbiome Team Llc"/>
            <person name="Bleich R.M."/>
            <person name="Grubbs K.J."/>
            <person name="Santa Maria K.C."/>
            <person name="Allen S.E."/>
            <person name="Farag S."/>
            <person name="Shank E.A."/>
            <person name="Bowers A."/>
        </authorList>
    </citation>
    <scope>NUCLEOTIDE SEQUENCE [LARGE SCALE GENOMIC DNA]</scope>
    <source>
        <strain evidence="1 2">AFS010764</strain>
    </source>
</reference>
<organism evidence="1 2">
    <name type="scientific">Bacillus wiedmannii</name>
    <dbReference type="NCBI Taxonomy" id="1890302"/>
    <lineage>
        <taxon>Bacteria</taxon>
        <taxon>Bacillati</taxon>
        <taxon>Bacillota</taxon>
        <taxon>Bacilli</taxon>
        <taxon>Bacillales</taxon>
        <taxon>Bacillaceae</taxon>
        <taxon>Bacillus</taxon>
        <taxon>Bacillus cereus group</taxon>
    </lineage>
</organism>
<comment type="caution">
    <text evidence="1">The sequence shown here is derived from an EMBL/GenBank/DDBJ whole genome shotgun (WGS) entry which is preliminary data.</text>
</comment>
<name>A0A2A8BKH7_9BACI</name>
<evidence type="ECO:0000313" key="1">
    <source>
        <dbReference type="EMBL" id="PEM52276.1"/>
    </source>
</evidence>
<accession>A0A2A8BKH7</accession>
<sequence>MKSITRLIQVILVSTPILILSGCFSNFSKDDLNQPIQEYLKTNYGIQDEFSVIRTDNNWLNGIDHQTYIEIKKPYRAYPFLMIERDTLKILEDDSDDIYLEQFTGAYIEQHPEVVQVMKQIIKKYGLVKYPNEAVPENNDPIRIFPYDNIELNISNSQELLDDFKKTQKIDTTGLLSILIPSDPRRENYNSRYVGVVNFLFEFDINKNKHPIPKAKDLIEDFQKSGVLTKGIYNIDMLVDDSNPDHFVGWEYNNVALFEVDENGKYTIIANPKYDDLDRTYYFGDYAAKKIKL</sequence>